<dbReference type="EnsemblMetazoa" id="XM_038197446.1">
    <property type="protein sequence ID" value="XP_038053374.1"/>
    <property type="gene ID" value="LOC119725854"/>
</dbReference>
<dbReference type="PROSITE" id="PS50837">
    <property type="entry name" value="NACHT"/>
    <property type="match status" value="1"/>
</dbReference>
<keyword evidence="6" id="KW-1185">Reference proteome</keyword>
<name>A0A913ZPS9_PATMI</name>
<dbReference type="PANTHER" id="PTHR46312">
    <property type="entry name" value="NACHT DOMAIN-CONTAINING PROTEIN"/>
    <property type="match status" value="1"/>
</dbReference>
<dbReference type="Pfam" id="PF05729">
    <property type="entry name" value="NACHT"/>
    <property type="match status" value="1"/>
</dbReference>
<dbReference type="SUPFAM" id="SSF52540">
    <property type="entry name" value="P-loop containing nucleoside triphosphate hydrolases"/>
    <property type="match status" value="1"/>
</dbReference>
<feature type="region of interest" description="Disordered" evidence="3">
    <location>
        <begin position="392"/>
        <end position="463"/>
    </location>
</feature>
<evidence type="ECO:0000259" key="4">
    <source>
        <dbReference type="PROSITE" id="PS50837"/>
    </source>
</evidence>
<dbReference type="Gene3D" id="3.40.50.300">
    <property type="entry name" value="P-loop containing nucleotide triphosphate hydrolases"/>
    <property type="match status" value="1"/>
</dbReference>
<evidence type="ECO:0000256" key="3">
    <source>
        <dbReference type="SAM" id="MobiDB-lite"/>
    </source>
</evidence>
<evidence type="ECO:0000313" key="5">
    <source>
        <dbReference type="EnsemblMetazoa" id="XP_038053374.1"/>
    </source>
</evidence>
<dbReference type="OMA" id="CTSHEEL"/>
<feature type="compositionally biased region" description="Basic and acidic residues" evidence="3">
    <location>
        <begin position="416"/>
        <end position="435"/>
    </location>
</feature>
<dbReference type="PANTHER" id="PTHR46312:SF2">
    <property type="entry name" value="NUCLEOTIDE-BINDING OLIGOMERIZATION DOMAIN-CONTAINING PROTEIN 2-LIKE"/>
    <property type="match status" value="1"/>
</dbReference>
<keyword evidence="2" id="KW-0067">ATP-binding</keyword>
<dbReference type="GeneID" id="119725854"/>
<dbReference type="InterPro" id="IPR007111">
    <property type="entry name" value="NACHT_NTPase"/>
</dbReference>
<dbReference type="Proteomes" id="UP000887568">
    <property type="component" value="Unplaced"/>
</dbReference>
<dbReference type="InterPro" id="IPR027417">
    <property type="entry name" value="P-loop_NTPase"/>
</dbReference>
<dbReference type="OrthoDB" id="4207253at2759"/>
<keyword evidence="1" id="KW-0547">Nucleotide-binding</keyword>
<protein>
    <recommendedName>
        <fullName evidence="4">NACHT domain-containing protein</fullName>
    </recommendedName>
</protein>
<dbReference type="Gene3D" id="3.80.10.10">
    <property type="entry name" value="Ribonuclease Inhibitor"/>
    <property type="match status" value="1"/>
</dbReference>
<sequence length="751" mass="85373">MLDAKKIKELLIILSGGAGHGKSTILKKIVDTWAKRDLFSNFRLLFFLDLKHMEKPCVIDEILSQCFPRDKRPGRDDLIRLITDNQEESVFVLDGLDELRPGLLKSKGNTENGTFCLYNVLHDKVLQDSRVLVATRPHMVERLRKDNQNYALVHTSGFTPENTDQYIRKHFTDDRKTEGDGLIECLQGKELLKNMARIPLLCQIMCIVFGDDGKLSDRLTTLYERFTRVLAMRRCQENENWENELDSELKNLGKVAFEALIEGQNQLVLEFGDRESVLDTSASGESGFIQLESYTTSSFARKTIVTFLHKTFQEFSAAYFFAHLYDENKEEFHERLNQINPDNVRAMEYLLRFACGISSGSQATSLILEHVQKQRNKEELFHKVKLQLRGRSYEEGVGSEEGSRDGGQSSGEEGLIDEKGPSGEEGSSEKERLNVEEGSSEEEGLRDEEGSSVEGGSSDELELTIDQKQNLTRLMLFESGWTELADKLDRPTEAKCDGQEDLLAMRYYLQHLSQPLVELSRLTVYCTSHEELAPLSEIYSLQHGKTTLFIYLNVTCRLHEWLKLLGEKLPIDNIRSIRKIWVYVIYSVSEKADEDMETTAEVVERFHDQIELELDIVDLSHVDERVLGSLSRVCKQIRTKVTLWQRTYDDVIRLANALAGCDKLLEVYVRRTNLHGHLASIAPLVSLSLYSLELDSCGLNDDDVPDLISILSAGHGLRAVSVHGNAFSVVGVETLTAHHRNLPKLRTFLLE</sequence>
<dbReference type="InterPro" id="IPR032675">
    <property type="entry name" value="LRR_dom_sf"/>
</dbReference>
<accession>A0A913ZPS9</accession>
<proteinExistence type="predicted"/>
<dbReference type="SUPFAM" id="SSF52047">
    <property type="entry name" value="RNI-like"/>
    <property type="match status" value="1"/>
</dbReference>
<feature type="domain" description="NACHT" evidence="4">
    <location>
        <begin position="10"/>
        <end position="206"/>
    </location>
</feature>
<dbReference type="RefSeq" id="XP_038053374.1">
    <property type="nucleotide sequence ID" value="XM_038197446.1"/>
</dbReference>
<reference evidence="5" key="1">
    <citation type="submission" date="2022-11" db="UniProtKB">
        <authorList>
            <consortium name="EnsemblMetazoa"/>
        </authorList>
    </citation>
    <scope>IDENTIFICATION</scope>
</reference>
<evidence type="ECO:0000313" key="6">
    <source>
        <dbReference type="Proteomes" id="UP000887568"/>
    </source>
</evidence>
<dbReference type="GO" id="GO:0005524">
    <property type="term" value="F:ATP binding"/>
    <property type="evidence" value="ECO:0007669"/>
    <property type="project" value="UniProtKB-KW"/>
</dbReference>
<evidence type="ECO:0000256" key="1">
    <source>
        <dbReference type="ARBA" id="ARBA00022741"/>
    </source>
</evidence>
<evidence type="ECO:0000256" key="2">
    <source>
        <dbReference type="ARBA" id="ARBA00022840"/>
    </source>
</evidence>
<organism evidence="5 6">
    <name type="scientific">Patiria miniata</name>
    <name type="common">Bat star</name>
    <name type="synonym">Asterina miniata</name>
    <dbReference type="NCBI Taxonomy" id="46514"/>
    <lineage>
        <taxon>Eukaryota</taxon>
        <taxon>Metazoa</taxon>
        <taxon>Echinodermata</taxon>
        <taxon>Eleutherozoa</taxon>
        <taxon>Asterozoa</taxon>
        <taxon>Asteroidea</taxon>
        <taxon>Valvatacea</taxon>
        <taxon>Valvatida</taxon>
        <taxon>Asterinidae</taxon>
        <taxon>Patiria</taxon>
    </lineage>
</organism>
<dbReference type="AlphaFoldDB" id="A0A913ZPS9"/>